<evidence type="ECO:0000313" key="2">
    <source>
        <dbReference type="EMBL" id="PVX32732.1"/>
    </source>
</evidence>
<name>A0A2U0SN23_9PAST</name>
<comment type="caution">
    <text evidence="2">The sequence shown here is derived from an EMBL/GenBank/DDBJ whole genome shotgun (WGS) entry which is preliminary data.</text>
</comment>
<protein>
    <recommendedName>
        <fullName evidence="4">Lipoprotein</fullName>
    </recommendedName>
</protein>
<proteinExistence type="predicted"/>
<feature type="chain" id="PRO_5015618740" description="Lipoprotein" evidence="1">
    <location>
        <begin position="19"/>
        <end position="153"/>
    </location>
</feature>
<evidence type="ECO:0008006" key="4">
    <source>
        <dbReference type="Google" id="ProtNLM"/>
    </source>
</evidence>
<dbReference type="EMBL" id="QENU01000011">
    <property type="protein sequence ID" value="PVX32732.1"/>
    <property type="molecule type" value="Genomic_DNA"/>
</dbReference>
<dbReference type="OrthoDB" id="5680601at2"/>
<reference evidence="2 3" key="1">
    <citation type="submission" date="2018-05" db="EMBL/GenBank/DDBJ databases">
        <title>Genomic Encyclopedia of Type Strains, Phase IV (KMG-IV): sequencing the most valuable type-strain genomes for metagenomic binning, comparative biology and taxonomic classification.</title>
        <authorList>
            <person name="Goeker M."/>
        </authorList>
    </citation>
    <scope>NUCLEOTIDE SEQUENCE [LARGE SCALE GENOMIC DNA]</scope>
    <source>
        <strain evidence="2 3">DSM 22999</strain>
    </source>
</reference>
<accession>A0A2U0SN23</accession>
<organism evidence="2 3">
    <name type="scientific">Alitibacter langaaensis DSM 22999</name>
    <dbReference type="NCBI Taxonomy" id="1122935"/>
    <lineage>
        <taxon>Bacteria</taxon>
        <taxon>Pseudomonadati</taxon>
        <taxon>Pseudomonadota</taxon>
        <taxon>Gammaproteobacteria</taxon>
        <taxon>Pasteurellales</taxon>
        <taxon>Pasteurellaceae</taxon>
        <taxon>Alitibacter</taxon>
    </lineage>
</organism>
<keyword evidence="3" id="KW-1185">Reference proteome</keyword>
<gene>
    <name evidence="2" type="ORF">C8D76_11146</name>
</gene>
<evidence type="ECO:0000256" key="1">
    <source>
        <dbReference type="SAM" id="SignalP"/>
    </source>
</evidence>
<dbReference type="AlphaFoldDB" id="A0A2U0SN23"/>
<dbReference type="RefSeq" id="WP_116632185.1">
    <property type="nucleotide sequence ID" value="NZ_QENU01000011.1"/>
</dbReference>
<sequence>MNKLKLLIVVAIASKLFACTSQKTANKKLGYLKTDISSAELQNPTLYKRYYYSCSNYETGSDSYLSTYFPLSRESRMKENFGIYFQLDGGKAEPFDHIANVPLNAQGSRFEVIYRSYQQINGAYVDLIARELSSTYYKNINGTRVPWLECREG</sequence>
<keyword evidence="1" id="KW-0732">Signal</keyword>
<feature type="signal peptide" evidence="1">
    <location>
        <begin position="1"/>
        <end position="18"/>
    </location>
</feature>
<dbReference type="Proteomes" id="UP000245909">
    <property type="component" value="Unassembled WGS sequence"/>
</dbReference>
<evidence type="ECO:0000313" key="3">
    <source>
        <dbReference type="Proteomes" id="UP000245909"/>
    </source>
</evidence>